<reference evidence="1" key="1">
    <citation type="submission" date="2016-02" db="EMBL/GenBank/DDBJ databases">
        <title>WGS assembly of Manihot esculenta.</title>
        <authorList>
            <person name="Bredeson J.V."/>
            <person name="Prochnik S.E."/>
            <person name="Lyons J.B."/>
            <person name="Schmutz J."/>
            <person name="Grimwood J."/>
            <person name="Vrebalov J."/>
            <person name="Bart R.S."/>
            <person name="Amuge T."/>
            <person name="Ferguson M.E."/>
            <person name="Green R."/>
            <person name="Putnam N."/>
            <person name="Stites J."/>
            <person name="Rounsley S."/>
            <person name="Rokhsar D.S."/>
        </authorList>
    </citation>
    <scope>NUCLEOTIDE SEQUENCE [LARGE SCALE GENOMIC DNA]</scope>
    <source>
        <tissue evidence="1">Leaf</tissue>
    </source>
</reference>
<proteinExistence type="predicted"/>
<organism evidence="1">
    <name type="scientific">Manihot esculenta</name>
    <name type="common">Cassava</name>
    <name type="synonym">Jatropha manihot</name>
    <dbReference type="NCBI Taxonomy" id="3983"/>
    <lineage>
        <taxon>Eukaryota</taxon>
        <taxon>Viridiplantae</taxon>
        <taxon>Streptophyta</taxon>
        <taxon>Embryophyta</taxon>
        <taxon>Tracheophyta</taxon>
        <taxon>Spermatophyta</taxon>
        <taxon>Magnoliopsida</taxon>
        <taxon>eudicotyledons</taxon>
        <taxon>Gunneridae</taxon>
        <taxon>Pentapetalae</taxon>
        <taxon>rosids</taxon>
        <taxon>fabids</taxon>
        <taxon>Malpighiales</taxon>
        <taxon>Euphorbiaceae</taxon>
        <taxon>Crotonoideae</taxon>
        <taxon>Manihoteae</taxon>
        <taxon>Manihot</taxon>
    </lineage>
</organism>
<protein>
    <submittedName>
        <fullName evidence="1">Uncharacterized protein</fullName>
    </submittedName>
</protein>
<sequence>MISSRSVDVISSSPSPPSASVDLCVASSITVTGSLTFLSV</sequence>
<gene>
    <name evidence="1" type="ORF">MANES_14G166000</name>
</gene>
<name>A0A2C9UNB0_MANES</name>
<dbReference type="AlphaFoldDB" id="A0A2C9UNB0"/>
<dbReference type="EMBL" id="CM004400">
    <property type="protein sequence ID" value="OAY32093.1"/>
    <property type="molecule type" value="Genomic_DNA"/>
</dbReference>
<evidence type="ECO:0000313" key="1">
    <source>
        <dbReference type="EMBL" id="OAY32093.1"/>
    </source>
</evidence>
<accession>A0A2C9UNB0</accession>